<dbReference type="RefSeq" id="WP_231329326.1">
    <property type="nucleotide sequence ID" value="NZ_CP059572.1"/>
</dbReference>
<name>A0ABX8QY79_9ACTN</name>
<protein>
    <recommendedName>
        <fullName evidence="4">Secreted protein</fullName>
    </recommendedName>
</protein>
<feature type="signal peptide" evidence="1">
    <location>
        <begin position="1"/>
        <end position="30"/>
    </location>
</feature>
<evidence type="ECO:0008006" key="4">
    <source>
        <dbReference type="Google" id="ProtNLM"/>
    </source>
</evidence>
<sequence length="192" mass="20462">MNEQRLIMGAVGTAMTAMLTLGVAGTAAHAGTAGHAVHTGIANTTVTPLVQEGAERPATRADLRAAGVPSSELTAAAWKTKSVKLRWCWGEKKPKVGGLGGWRCKFLAAWTNAAFTYNGKKVYQHRVNCDDQGTYDVKWSWCGYARNGKPWMSAGGNFKARLGIGNASASRAYWQRVYITSKGVVTASGKPA</sequence>
<gene>
    <name evidence="2" type="ORF">AGRA3207_004821</name>
</gene>
<proteinExistence type="predicted"/>
<keyword evidence="3" id="KW-1185">Reference proteome</keyword>
<dbReference type="Proteomes" id="UP001049518">
    <property type="component" value="Chromosome"/>
</dbReference>
<accession>A0ABX8QY79</accession>
<evidence type="ECO:0000313" key="2">
    <source>
        <dbReference type="EMBL" id="QXJ23638.1"/>
    </source>
</evidence>
<dbReference type="EMBL" id="CP059572">
    <property type="protein sequence ID" value="QXJ23638.1"/>
    <property type="molecule type" value="Genomic_DNA"/>
</dbReference>
<organism evidence="2 3">
    <name type="scientific">Actinomadura graeca</name>
    <dbReference type="NCBI Taxonomy" id="2750812"/>
    <lineage>
        <taxon>Bacteria</taxon>
        <taxon>Bacillati</taxon>
        <taxon>Actinomycetota</taxon>
        <taxon>Actinomycetes</taxon>
        <taxon>Streptosporangiales</taxon>
        <taxon>Thermomonosporaceae</taxon>
        <taxon>Actinomadura</taxon>
    </lineage>
</organism>
<reference evidence="2" key="1">
    <citation type="submission" date="2020-07" db="EMBL/GenBank/DDBJ databases">
        <authorList>
            <person name="Tarantini F.S."/>
            <person name="Hong K.W."/>
            <person name="Chan K.G."/>
        </authorList>
    </citation>
    <scope>NUCLEOTIDE SEQUENCE</scope>
    <source>
        <strain evidence="2">32-07</strain>
    </source>
</reference>
<feature type="chain" id="PRO_5045423838" description="Secreted protein" evidence="1">
    <location>
        <begin position="31"/>
        <end position="192"/>
    </location>
</feature>
<evidence type="ECO:0000256" key="1">
    <source>
        <dbReference type="SAM" id="SignalP"/>
    </source>
</evidence>
<keyword evidence="1" id="KW-0732">Signal</keyword>
<evidence type="ECO:0000313" key="3">
    <source>
        <dbReference type="Proteomes" id="UP001049518"/>
    </source>
</evidence>